<dbReference type="RefSeq" id="WP_197747122.1">
    <property type="nucleotide sequence ID" value="NZ_MVIE01000040.1"/>
</dbReference>
<dbReference type="Pfam" id="PF04075">
    <property type="entry name" value="F420H2_quin_red"/>
    <property type="match status" value="1"/>
</dbReference>
<dbReference type="GO" id="GO:0016491">
    <property type="term" value="F:oxidoreductase activity"/>
    <property type="evidence" value="ECO:0007669"/>
    <property type="project" value="InterPro"/>
</dbReference>
<dbReference type="InterPro" id="IPR012349">
    <property type="entry name" value="Split_barrel_FMN-bd"/>
</dbReference>
<dbReference type="EMBL" id="MVIE01000040">
    <property type="protein sequence ID" value="ORB35062.1"/>
    <property type="molecule type" value="Genomic_DNA"/>
</dbReference>
<dbReference type="STRING" id="590652.BST39_23330"/>
<protein>
    <submittedName>
        <fullName evidence="1">Nitroreductase family deazaflavin-dependent oxidoreductase</fullName>
    </submittedName>
</protein>
<dbReference type="InterPro" id="IPR004378">
    <property type="entry name" value="F420H2_quin_Rdtase"/>
</dbReference>
<evidence type="ECO:0000313" key="2">
    <source>
        <dbReference type="Proteomes" id="UP000192513"/>
    </source>
</evidence>
<organism evidence="1 2">
    <name type="scientific">Mycobacterium paraseoulense</name>
    <dbReference type="NCBI Taxonomy" id="590652"/>
    <lineage>
        <taxon>Bacteria</taxon>
        <taxon>Bacillati</taxon>
        <taxon>Actinomycetota</taxon>
        <taxon>Actinomycetes</taxon>
        <taxon>Mycobacteriales</taxon>
        <taxon>Mycobacteriaceae</taxon>
        <taxon>Mycobacterium</taxon>
    </lineage>
</organism>
<keyword evidence="2" id="KW-1185">Reference proteome</keyword>
<dbReference type="NCBIfam" id="TIGR00026">
    <property type="entry name" value="hi_GC_TIGR00026"/>
    <property type="match status" value="1"/>
</dbReference>
<dbReference type="AlphaFoldDB" id="A0A1X0I4T6"/>
<dbReference type="Proteomes" id="UP000192513">
    <property type="component" value="Unassembled WGS sequence"/>
</dbReference>
<reference evidence="1 2" key="1">
    <citation type="submission" date="2017-02" db="EMBL/GenBank/DDBJ databases">
        <title>The new phylogeny of genus Mycobacterium.</title>
        <authorList>
            <person name="Tortoli E."/>
            <person name="Trovato A."/>
            <person name="Cirillo D.M."/>
        </authorList>
    </citation>
    <scope>NUCLEOTIDE SEQUENCE [LARGE SCALE GENOMIC DNA]</scope>
    <source>
        <strain evidence="1 2">DSM 45000</strain>
    </source>
</reference>
<dbReference type="Gene3D" id="2.30.110.10">
    <property type="entry name" value="Electron Transport, Fmn-binding Protein, Chain A"/>
    <property type="match status" value="1"/>
</dbReference>
<comment type="caution">
    <text evidence="1">The sequence shown here is derived from an EMBL/GenBank/DDBJ whole genome shotgun (WGS) entry which is preliminary data.</text>
</comment>
<proteinExistence type="predicted"/>
<evidence type="ECO:0000313" key="1">
    <source>
        <dbReference type="EMBL" id="ORB35062.1"/>
    </source>
</evidence>
<sequence>MNRRRVVDWFYGVKRWMYRGGRPGFPARVMNRLSALQYSAGVLSPRRAMTLEVLGRRSGRVVSVPVVVVHHDGGRYLVSMLGDDANWVRNVRAAGGRAVMRRGHAQPVHLLEVATEDRAPVLRRYVAVAPGARPHIPLGGDAPLTEFERIAAHYPVFRITPDDPSRPHGHAGGR</sequence>
<accession>A0A1X0I4T6</accession>
<gene>
    <name evidence="1" type="ORF">BST39_23330</name>
</gene>
<name>A0A1X0I4T6_9MYCO</name>